<feature type="transmembrane region" description="Helical" evidence="1">
    <location>
        <begin position="167"/>
        <end position="189"/>
    </location>
</feature>
<accession>A0ABZ0IH78</accession>
<dbReference type="PANTHER" id="PTHR35337">
    <property type="entry name" value="SLR1478 PROTEIN"/>
    <property type="match status" value="1"/>
</dbReference>
<dbReference type="InterPro" id="IPR002798">
    <property type="entry name" value="SpoIIM-like"/>
</dbReference>
<name>A0ABZ0IH78_9BACT</name>
<evidence type="ECO:0000256" key="1">
    <source>
        <dbReference type="SAM" id="Phobius"/>
    </source>
</evidence>
<gene>
    <name evidence="2" type="ORF">RT717_14985</name>
</gene>
<evidence type="ECO:0000313" key="3">
    <source>
        <dbReference type="Proteomes" id="UP001302349"/>
    </source>
</evidence>
<feature type="transmembrane region" description="Helical" evidence="1">
    <location>
        <begin position="258"/>
        <end position="276"/>
    </location>
</feature>
<proteinExistence type="predicted"/>
<keyword evidence="1" id="KW-1133">Transmembrane helix</keyword>
<reference evidence="2 3" key="1">
    <citation type="journal article" date="2023" name="Microbiol. Resour. Announc.">
        <title>Complete Genome Sequence of Imperialibacter roseus strain P4T.</title>
        <authorList>
            <person name="Tizabi D.R."/>
            <person name="Bachvaroff T."/>
            <person name="Hill R.T."/>
        </authorList>
    </citation>
    <scope>NUCLEOTIDE SEQUENCE [LARGE SCALE GENOMIC DNA]</scope>
    <source>
        <strain evidence="2 3">P4T</strain>
    </source>
</reference>
<dbReference type="Pfam" id="PF01944">
    <property type="entry name" value="SpoIIM"/>
    <property type="match status" value="1"/>
</dbReference>
<protein>
    <submittedName>
        <fullName evidence="2">Stage II sporulation protein M</fullName>
    </submittedName>
</protein>
<feature type="transmembrane region" description="Helical" evidence="1">
    <location>
        <begin position="288"/>
        <end position="311"/>
    </location>
</feature>
<dbReference type="RefSeq" id="WP_317487193.1">
    <property type="nucleotide sequence ID" value="NZ_CP136051.1"/>
</dbReference>
<dbReference type="EMBL" id="CP136051">
    <property type="protein sequence ID" value="WOK04383.1"/>
    <property type="molecule type" value="Genomic_DNA"/>
</dbReference>
<dbReference type="Proteomes" id="UP001302349">
    <property type="component" value="Chromosome"/>
</dbReference>
<evidence type="ECO:0000313" key="2">
    <source>
        <dbReference type="EMBL" id="WOK04383.1"/>
    </source>
</evidence>
<keyword evidence="3" id="KW-1185">Reference proteome</keyword>
<keyword evidence="1" id="KW-0472">Membrane</keyword>
<keyword evidence="1" id="KW-0812">Transmembrane</keyword>
<feature type="transmembrane region" description="Helical" evidence="1">
    <location>
        <begin position="223"/>
        <end position="246"/>
    </location>
</feature>
<feature type="transmembrane region" description="Helical" evidence="1">
    <location>
        <begin position="99"/>
        <end position="119"/>
    </location>
</feature>
<organism evidence="2 3">
    <name type="scientific">Imperialibacter roseus</name>
    <dbReference type="NCBI Taxonomy" id="1324217"/>
    <lineage>
        <taxon>Bacteria</taxon>
        <taxon>Pseudomonadati</taxon>
        <taxon>Bacteroidota</taxon>
        <taxon>Cytophagia</taxon>
        <taxon>Cytophagales</taxon>
        <taxon>Flammeovirgaceae</taxon>
        <taxon>Imperialibacter</taxon>
    </lineage>
</organism>
<sequence>MKQSIFVKNNQAKWNEFESKLTNTGTLSSDELSLIYIHLTEDLAFAKANYPNTKLFTYLNALALKVHTTVYKNKKEEKGRFRKFWAYEVPLEIRRSYKYILIAFLITAAGVAIGALSSANDETFMRLIMGDAYVDMTLNNIKEGDPMGVYGSMEGNHMFMAITSNNIRVSFVAFALGLFFSVGAGWVLFQNGVMLGAFHYLFFKEGFFDDTILTIWLHGTIEIWSIIVAGAAGIVLGNGFLFPGTYPRLYSFQRGAKQAIKVVLGLFPFFVVAGFIESFVTRHTEWPLYLKLLIISLSLLLILFYFFYLPLKTNPHDHAKN</sequence>
<dbReference type="PANTHER" id="PTHR35337:SF1">
    <property type="entry name" value="SLR1478 PROTEIN"/>
    <property type="match status" value="1"/>
</dbReference>